<accession>A0A1G6LHS5</accession>
<dbReference type="AlphaFoldDB" id="A0A1G6LHS5"/>
<dbReference type="Pfam" id="PF08279">
    <property type="entry name" value="HTH_11"/>
    <property type="match status" value="1"/>
</dbReference>
<evidence type="ECO:0000313" key="3">
    <source>
        <dbReference type="Proteomes" id="UP000198943"/>
    </source>
</evidence>
<dbReference type="SUPFAM" id="SSF46785">
    <property type="entry name" value="Winged helix' DNA-binding domain"/>
    <property type="match status" value="1"/>
</dbReference>
<protein>
    <submittedName>
        <fullName evidence="2">HTH domain-containing protein</fullName>
    </submittedName>
</protein>
<sequence length="94" mass="10811">MLKFYRHCGEGWGWSGEKDYVRDNVPHGDPHSVLHEKTLEEIIEELIRADNKVTRAQMAEKIGVSVKTIARKLKEMKHIAFVGSGNNGHWEIKE</sequence>
<organism evidence="2 3">
    <name type="scientific">Succiniclasticum ruminis</name>
    <dbReference type="NCBI Taxonomy" id="40841"/>
    <lineage>
        <taxon>Bacteria</taxon>
        <taxon>Bacillati</taxon>
        <taxon>Bacillota</taxon>
        <taxon>Negativicutes</taxon>
        <taxon>Acidaminococcales</taxon>
        <taxon>Acidaminococcaceae</taxon>
        <taxon>Succiniclasticum</taxon>
    </lineage>
</organism>
<feature type="domain" description="Helix-turn-helix type 11" evidence="1">
    <location>
        <begin position="39"/>
        <end position="77"/>
    </location>
</feature>
<dbReference type="Gene3D" id="1.10.10.10">
    <property type="entry name" value="Winged helix-like DNA-binding domain superfamily/Winged helix DNA-binding domain"/>
    <property type="match status" value="1"/>
</dbReference>
<keyword evidence="3" id="KW-1185">Reference proteome</keyword>
<dbReference type="InterPro" id="IPR036390">
    <property type="entry name" value="WH_DNA-bd_sf"/>
</dbReference>
<evidence type="ECO:0000313" key="2">
    <source>
        <dbReference type="EMBL" id="SDC42743.1"/>
    </source>
</evidence>
<dbReference type="OrthoDB" id="9807907at2"/>
<dbReference type="RefSeq" id="WP_093730270.1">
    <property type="nucleotide sequence ID" value="NZ_FMYW01000007.1"/>
</dbReference>
<dbReference type="EMBL" id="FMYW01000007">
    <property type="protein sequence ID" value="SDC42743.1"/>
    <property type="molecule type" value="Genomic_DNA"/>
</dbReference>
<dbReference type="InterPro" id="IPR013196">
    <property type="entry name" value="HTH_11"/>
</dbReference>
<gene>
    <name evidence="2" type="ORF">SAMN04487864_10779</name>
</gene>
<evidence type="ECO:0000259" key="1">
    <source>
        <dbReference type="Pfam" id="PF08279"/>
    </source>
</evidence>
<name>A0A1G6LHS5_9FIRM</name>
<proteinExistence type="predicted"/>
<dbReference type="InterPro" id="IPR036388">
    <property type="entry name" value="WH-like_DNA-bd_sf"/>
</dbReference>
<reference evidence="3" key="1">
    <citation type="submission" date="2016-10" db="EMBL/GenBank/DDBJ databases">
        <authorList>
            <person name="Varghese N."/>
            <person name="Submissions S."/>
        </authorList>
    </citation>
    <scope>NUCLEOTIDE SEQUENCE [LARGE SCALE GENOMIC DNA]</scope>
    <source>
        <strain evidence="3">DSM 11005</strain>
    </source>
</reference>
<dbReference type="Proteomes" id="UP000198943">
    <property type="component" value="Unassembled WGS sequence"/>
</dbReference>